<evidence type="ECO:0000256" key="2">
    <source>
        <dbReference type="PIRNR" id="PIRNR001365"/>
    </source>
</evidence>
<proteinExistence type="inferred from homology"/>
<dbReference type="InterPro" id="IPR002220">
    <property type="entry name" value="DapA-like"/>
</dbReference>
<reference evidence="4" key="1">
    <citation type="journal article" date="2019" name="Int. J. Syst. Evol. Microbiol.">
        <title>The Global Catalogue of Microorganisms (GCM) 10K type strain sequencing project: providing services to taxonomists for standard genome sequencing and annotation.</title>
        <authorList>
            <consortium name="The Broad Institute Genomics Platform"/>
            <consortium name="The Broad Institute Genome Sequencing Center for Infectious Disease"/>
            <person name="Wu L."/>
            <person name="Ma J."/>
        </authorList>
    </citation>
    <scope>NUCLEOTIDE SEQUENCE [LARGE SCALE GENOMIC DNA]</scope>
    <source>
        <strain evidence="4">JCM 13006</strain>
    </source>
</reference>
<keyword evidence="4" id="KW-1185">Reference proteome</keyword>
<dbReference type="Pfam" id="PF00701">
    <property type="entry name" value="DHDPS"/>
    <property type="match status" value="1"/>
</dbReference>
<dbReference type="PANTHER" id="PTHR12128">
    <property type="entry name" value="DIHYDRODIPICOLINATE SYNTHASE"/>
    <property type="match status" value="1"/>
</dbReference>
<keyword evidence="1 2" id="KW-0456">Lyase</keyword>
<dbReference type="EMBL" id="BAABIS010000001">
    <property type="protein sequence ID" value="GAA4873567.1"/>
    <property type="molecule type" value="Genomic_DNA"/>
</dbReference>
<dbReference type="PIRSF" id="PIRSF001365">
    <property type="entry name" value="DHDPS"/>
    <property type="match status" value="1"/>
</dbReference>
<name>A0ABP9EDY1_9ACTN</name>
<dbReference type="Gene3D" id="3.20.20.70">
    <property type="entry name" value="Aldolase class I"/>
    <property type="match status" value="1"/>
</dbReference>
<organism evidence="3 4">
    <name type="scientific">Kitasatospora terrestris</name>
    <dbReference type="NCBI Taxonomy" id="258051"/>
    <lineage>
        <taxon>Bacteria</taxon>
        <taxon>Bacillati</taxon>
        <taxon>Actinomycetota</taxon>
        <taxon>Actinomycetes</taxon>
        <taxon>Kitasatosporales</taxon>
        <taxon>Streptomycetaceae</taxon>
        <taxon>Kitasatospora</taxon>
    </lineage>
</organism>
<dbReference type="PRINTS" id="PR00146">
    <property type="entry name" value="DHPICSNTHASE"/>
</dbReference>
<dbReference type="CDD" id="cd00408">
    <property type="entry name" value="DHDPS-like"/>
    <property type="match status" value="1"/>
</dbReference>
<evidence type="ECO:0000313" key="4">
    <source>
        <dbReference type="Proteomes" id="UP001501752"/>
    </source>
</evidence>
<comment type="caution">
    <text evidence="3">The sequence shown here is derived from an EMBL/GenBank/DDBJ whole genome shotgun (WGS) entry which is preliminary data.</text>
</comment>
<evidence type="ECO:0000256" key="1">
    <source>
        <dbReference type="ARBA" id="ARBA00023239"/>
    </source>
</evidence>
<dbReference type="SMART" id="SM01130">
    <property type="entry name" value="DHDPS"/>
    <property type="match status" value="1"/>
</dbReference>
<dbReference type="PANTHER" id="PTHR12128:SF72">
    <property type="entry name" value="DIHYDRODIPICOLINATE SYNTHASE"/>
    <property type="match status" value="1"/>
</dbReference>
<protein>
    <submittedName>
        <fullName evidence="3">Dihydrodipicolinate synthase family protein</fullName>
    </submittedName>
</protein>
<accession>A0ABP9EDY1</accession>
<dbReference type="Proteomes" id="UP001501752">
    <property type="component" value="Unassembled WGS sequence"/>
</dbReference>
<dbReference type="InterPro" id="IPR013785">
    <property type="entry name" value="Aldolase_TIM"/>
</dbReference>
<gene>
    <name evidence="3" type="ORF">GCM10023235_60940</name>
</gene>
<evidence type="ECO:0000313" key="3">
    <source>
        <dbReference type="EMBL" id="GAA4873567.1"/>
    </source>
</evidence>
<dbReference type="SUPFAM" id="SSF51569">
    <property type="entry name" value="Aldolase"/>
    <property type="match status" value="1"/>
</dbReference>
<sequence length="313" mass="33331">MSHLTYKGVPPVSLEAHDPTRPWRGIMVATTLPFRDDLTVDYDAYAEHVRWLIDNGCDGVVPNGSLGEYQTLTPEERAKVVTVAVEAAGDGARVMPGVAAYGSAESRRWAEQAAEAGAGSVLLLPPNAYRADRAAVRAHYAEVAQAGLPIVAYNNPIDTKVDLVPPLLAELHAEGSIVAVKEFSGDVRRAYEIAELAPELDLLIGADDVLLELALAGAVGWIAGYPNALPQASATLYRAAVAGDLPVALPLYKSLHSLLRWDSKTEFVQAIKLSQDIAGRRGGPTRAPRLPLVPEIDAAVRAATEKAIAEGHK</sequence>
<comment type="similarity">
    <text evidence="2">Belongs to the DapA family.</text>
</comment>